<dbReference type="EMBL" id="SRXU01000001">
    <property type="protein sequence ID" value="TGX45935.1"/>
    <property type="molecule type" value="Genomic_DNA"/>
</dbReference>
<comment type="subcellular location">
    <subcellularLocation>
        <location evidence="1">Membrane</location>
        <topology evidence="1">Multi-pass membrane protein</topology>
    </subcellularLocation>
</comment>
<feature type="region of interest" description="Disordered" evidence="6">
    <location>
        <begin position="375"/>
        <end position="414"/>
    </location>
</feature>
<feature type="transmembrane region" description="Helical" evidence="7">
    <location>
        <begin position="74"/>
        <end position="93"/>
    </location>
</feature>
<comment type="caution">
    <text evidence="8">The sequence shown here is derived from an EMBL/GenBank/DDBJ whole genome shotgun (WGS) entry which is preliminary data.</text>
</comment>
<organism evidence="8 9">
    <name type="scientific">Sphingomonas naasensis</name>
    <dbReference type="NCBI Taxonomy" id="1344951"/>
    <lineage>
        <taxon>Bacteria</taxon>
        <taxon>Pseudomonadati</taxon>
        <taxon>Pseudomonadota</taxon>
        <taxon>Alphaproteobacteria</taxon>
        <taxon>Sphingomonadales</taxon>
        <taxon>Sphingomonadaceae</taxon>
        <taxon>Sphingomonas</taxon>
    </lineage>
</organism>
<reference evidence="8 9" key="1">
    <citation type="submission" date="2019-04" db="EMBL/GenBank/DDBJ databases">
        <title>Sphingomonas psychrotolerans sp. nov., isolated from soil in the Tianshan Mountains, Xinjiang, China.</title>
        <authorList>
            <person name="Luo Y."/>
            <person name="Sheng H."/>
        </authorList>
    </citation>
    <scope>NUCLEOTIDE SEQUENCE [LARGE SCALE GENOMIC DNA]</scope>
    <source>
        <strain evidence="8 9">KIS18-15</strain>
    </source>
</reference>
<keyword evidence="4 7" id="KW-1133">Transmembrane helix</keyword>
<feature type="transmembrane region" description="Helical" evidence="7">
    <location>
        <begin position="184"/>
        <end position="217"/>
    </location>
</feature>
<evidence type="ECO:0000313" key="8">
    <source>
        <dbReference type="EMBL" id="TGX45935.1"/>
    </source>
</evidence>
<evidence type="ECO:0000256" key="1">
    <source>
        <dbReference type="ARBA" id="ARBA00004141"/>
    </source>
</evidence>
<feature type="transmembrane region" description="Helical" evidence="7">
    <location>
        <begin position="276"/>
        <end position="299"/>
    </location>
</feature>
<sequence>MSAACPGVVEDLFLQSVLGFVDCQAQSIGTAAYQTLAAPGSPLSLFLTGLLTLFIAFVGYRMLMGEVPGVRDGVLALVKIGVVLALAVSWPVYRTLFYDTALHGPAELVAQVGAPAGVPGADGGLVTRLELVDDALLELGRLELAPTNNSGEVRVVDGREVVVPPPSREPQTIFGTSALGTARWVFLTATIACFASVRLLAGLLLALGPFFIAFLLFEGTRGLFEGWIRALGAAALGAVAVTLLLGVELALLEPWLAELIARRGATLPIGGAPTELLVVMTAFALALVAGLGMAARVAVAFRMPSTWRNLSSRLVANLRAGDRLHVPLAQRHGQAPAEQLSRAAAVAEAVVHAQRREAMAGAAAGIAGIAPQSATTRTGARDLPVAAPVPLGQSHRRRTQGRVSASASRRDTGR</sequence>
<dbReference type="GO" id="GO:0016020">
    <property type="term" value="C:membrane"/>
    <property type="evidence" value="ECO:0007669"/>
    <property type="project" value="UniProtKB-SubCell"/>
</dbReference>
<dbReference type="Pfam" id="PF04610">
    <property type="entry name" value="TrbL"/>
    <property type="match status" value="1"/>
</dbReference>
<name>A0A4S1WT98_9SPHN</name>
<dbReference type="Proteomes" id="UP000309848">
    <property type="component" value="Unassembled WGS sequence"/>
</dbReference>
<evidence type="ECO:0000256" key="2">
    <source>
        <dbReference type="ARBA" id="ARBA00007802"/>
    </source>
</evidence>
<protein>
    <recommendedName>
        <fullName evidence="10">Type IV secretion system protein</fullName>
    </recommendedName>
</protein>
<proteinExistence type="inferred from homology"/>
<evidence type="ECO:0000256" key="6">
    <source>
        <dbReference type="SAM" id="MobiDB-lite"/>
    </source>
</evidence>
<evidence type="ECO:0000256" key="7">
    <source>
        <dbReference type="SAM" id="Phobius"/>
    </source>
</evidence>
<dbReference type="OrthoDB" id="7400974at2"/>
<feature type="transmembrane region" description="Helical" evidence="7">
    <location>
        <begin position="229"/>
        <end position="256"/>
    </location>
</feature>
<keyword evidence="9" id="KW-1185">Reference proteome</keyword>
<keyword evidence="3 7" id="KW-0812">Transmembrane</keyword>
<keyword evidence="5 7" id="KW-0472">Membrane</keyword>
<evidence type="ECO:0000256" key="4">
    <source>
        <dbReference type="ARBA" id="ARBA00022989"/>
    </source>
</evidence>
<dbReference type="AlphaFoldDB" id="A0A4S1WT98"/>
<dbReference type="RefSeq" id="WP_135982248.1">
    <property type="nucleotide sequence ID" value="NZ_JAASQM010000001.1"/>
</dbReference>
<gene>
    <name evidence="8" type="ORF">E5A74_01810</name>
</gene>
<evidence type="ECO:0000256" key="5">
    <source>
        <dbReference type="ARBA" id="ARBA00023136"/>
    </source>
</evidence>
<dbReference type="InterPro" id="IPR007688">
    <property type="entry name" value="Conjugal_tfr_TrbL/VirB6"/>
</dbReference>
<feature type="transmembrane region" description="Helical" evidence="7">
    <location>
        <begin position="43"/>
        <end position="62"/>
    </location>
</feature>
<accession>A0A4S1WT98</accession>
<comment type="similarity">
    <text evidence="2">Belongs to the TrbL/VirB6 family.</text>
</comment>
<evidence type="ECO:0000313" key="9">
    <source>
        <dbReference type="Proteomes" id="UP000309848"/>
    </source>
</evidence>
<evidence type="ECO:0008006" key="10">
    <source>
        <dbReference type="Google" id="ProtNLM"/>
    </source>
</evidence>
<dbReference type="GO" id="GO:0030255">
    <property type="term" value="P:protein secretion by the type IV secretion system"/>
    <property type="evidence" value="ECO:0007669"/>
    <property type="project" value="InterPro"/>
</dbReference>
<evidence type="ECO:0000256" key="3">
    <source>
        <dbReference type="ARBA" id="ARBA00022692"/>
    </source>
</evidence>